<dbReference type="CDD" id="cd07328">
    <property type="entry name" value="M48_Ste24p_like"/>
    <property type="match status" value="1"/>
</dbReference>
<evidence type="ECO:0000259" key="12">
    <source>
        <dbReference type="Pfam" id="PF01435"/>
    </source>
</evidence>
<evidence type="ECO:0000256" key="5">
    <source>
        <dbReference type="ARBA" id="ARBA00022801"/>
    </source>
</evidence>
<evidence type="ECO:0000256" key="3">
    <source>
        <dbReference type="ARBA" id="ARBA00022692"/>
    </source>
</evidence>
<feature type="domain" description="Peptidase M48" evidence="12">
    <location>
        <begin position="143"/>
        <end position="379"/>
    </location>
</feature>
<dbReference type="Gene3D" id="3.30.2010.10">
    <property type="entry name" value="Metalloproteases ('zincins'), catalytic domain"/>
    <property type="match status" value="1"/>
</dbReference>
<keyword evidence="6 10" id="KW-0862">Zinc</keyword>
<keyword evidence="14" id="KW-1185">Reference proteome</keyword>
<evidence type="ECO:0000313" key="14">
    <source>
        <dbReference type="Proteomes" id="UP000095349"/>
    </source>
</evidence>
<dbReference type="AlphaFoldDB" id="A0A1D8G4K5"/>
<dbReference type="KEGG" id="srn:A4G23_03240"/>
<sequence>MERTAQACPDCGADTSADTRFVMWCAACDWNVDPGGPEPSWSRLDRLRRELARRHGERLLREVTAGGPPRGRRDAVSIAAYGIALAVHAVTAALVVGGVLLVVGGWGSVPPVAVGVFLLALAWTLRPRLGGLPDDVPVLYRKDAPRLYALIDEVAEAAGTRGVDAVVVGVEVNAGVTTYGPRRRRVLTLGLGLWEPATCQERVALLGHELGHYAHGDVRHGAVVGGALRSLAAWHYLVEPVLHPSPLEAVLNVLYIGPRAVILGTHMLLEHLTLRAAQRGEYLADALSARVGSTEAAVGVLDLCLVASAAESFLLRERNARQVVRAGRTAAPAEPAARVWTRLAEYVASIPESEYERQRRVAALRGHSVDTTHPPTHLRRIHLLTATPSPATITPSAAVHEEITRELAPARESLAQALLRGSL</sequence>
<evidence type="ECO:0000256" key="4">
    <source>
        <dbReference type="ARBA" id="ARBA00022723"/>
    </source>
</evidence>
<keyword evidence="7 11" id="KW-1133">Transmembrane helix</keyword>
<comment type="cofactor">
    <cofactor evidence="10">
        <name>Zn(2+)</name>
        <dbReference type="ChEBI" id="CHEBI:29105"/>
    </cofactor>
    <text evidence="10">Binds 1 zinc ion per subunit.</text>
</comment>
<keyword evidence="4" id="KW-0479">Metal-binding</keyword>
<dbReference type="RefSeq" id="WP_069977539.1">
    <property type="nucleotide sequence ID" value="NZ_CP017316.1"/>
</dbReference>
<evidence type="ECO:0000256" key="1">
    <source>
        <dbReference type="ARBA" id="ARBA00022475"/>
    </source>
</evidence>
<dbReference type="PANTHER" id="PTHR43221:SF2">
    <property type="entry name" value="PROTEASE HTPX HOMOLOG"/>
    <property type="match status" value="1"/>
</dbReference>
<comment type="similarity">
    <text evidence="10">Belongs to the peptidase M48 family.</text>
</comment>
<accession>A0A1D8G4K5</accession>
<dbReference type="Proteomes" id="UP000095349">
    <property type="component" value="Chromosome"/>
</dbReference>
<protein>
    <submittedName>
        <fullName evidence="13">Protease HtpX</fullName>
    </submittedName>
</protein>
<dbReference type="STRING" id="285473.A4G23_03240"/>
<evidence type="ECO:0000256" key="7">
    <source>
        <dbReference type="ARBA" id="ARBA00022989"/>
    </source>
</evidence>
<keyword evidence="3 11" id="KW-0812">Transmembrane</keyword>
<dbReference type="Pfam" id="PF01435">
    <property type="entry name" value="Peptidase_M48"/>
    <property type="match status" value="1"/>
</dbReference>
<keyword evidence="2 10" id="KW-0645">Protease</keyword>
<reference evidence="13 14" key="1">
    <citation type="submission" date="2016-09" db="EMBL/GenBank/DDBJ databases">
        <title>Streptomyces rubrolavendulae MJM4426 Genome sequencing and assembly.</title>
        <authorList>
            <person name="Kim J.-G."/>
        </authorList>
    </citation>
    <scope>NUCLEOTIDE SEQUENCE [LARGE SCALE GENOMIC DNA]</scope>
    <source>
        <strain evidence="13 14">MJM4426</strain>
    </source>
</reference>
<dbReference type="GO" id="GO:0046872">
    <property type="term" value="F:metal ion binding"/>
    <property type="evidence" value="ECO:0007669"/>
    <property type="project" value="UniProtKB-KW"/>
</dbReference>
<dbReference type="PATRIC" id="fig|285473.5.peg.3387"/>
<keyword evidence="9 11" id="KW-0472">Membrane</keyword>
<evidence type="ECO:0000256" key="6">
    <source>
        <dbReference type="ARBA" id="ARBA00022833"/>
    </source>
</evidence>
<organism evidence="13 14">
    <name type="scientific">Streptomyces rubrolavendulae</name>
    <dbReference type="NCBI Taxonomy" id="285473"/>
    <lineage>
        <taxon>Bacteria</taxon>
        <taxon>Bacillati</taxon>
        <taxon>Actinomycetota</taxon>
        <taxon>Actinomycetes</taxon>
        <taxon>Kitasatosporales</taxon>
        <taxon>Streptomycetaceae</taxon>
        <taxon>Streptomyces</taxon>
    </lineage>
</organism>
<dbReference type="GO" id="GO:0006508">
    <property type="term" value="P:proteolysis"/>
    <property type="evidence" value="ECO:0007669"/>
    <property type="project" value="UniProtKB-KW"/>
</dbReference>
<evidence type="ECO:0000256" key="11">
    <source>
        <dbReference type="SAM" id="Phobius"/>
    </source>
</evidence>
<feature type="transmembrane region" description="Helical" evidence="11">
    <location>
        <begin position="108"/>
        <end position="125"/>
    </location>
</feature>
<feature type="transmembrane region" description="Helical" evidence="11">
    <location>
        <begin position="78"/>
        <end position="102"/>
    </location>
</feature>
<proteinExistence type="inferred from homology"/>
<keyword evidence="8 10" id="KW-0482">Metalloprotease</keyword>
<keyword evidence="5 10" id="KW-0378">Hydrolase</keyword>
<dbReference type="InterPro" id="IPR050083">
    <property type="entry name" value="HtpX_protease"/>
</dbReference>
<evidence type="ECO:0000256" key="2">
    <source>
        <dbReference type="ARBA" id="ARBA00022670"/>
    </source>
</evidence>
<dbReference type="GO" id="GO:0004222">
    <property type="term" value="F:metalloendopeptidase activity"/>
    <property type="evidence" value="ECO:0007669"/>
    <property type="project" value="InterPro"/>
</dbReference>
<evidence type="ECO:0000256" key="9">
    <source>
        <dbReference type="ARBA" id="ARBA00023136"/>
    </source>
</evidence>
<keyword evidence="1" id="KW-1003">Cell membrane</keyword>
<dbReference type="EMBL" id="CP017316">
    <property type="protein sequence ID" value="AOT60369.1"/>
    <property type="molecule type" value="Genomic_DNA"/>
</dbReference>
<name>A0A1D8G4K5_9ACTN</name>
<evidence type="ECO:0000256" key="8">
    <source>
        <dbReference type="ARBA" id="ARBA00023049"/>
    </source>
</evidence>
<gene>
    <name evidence="13" type="primary">htpX_1</name>
    <name evidence="13" type="ORF">A4G23_03240</name>
</gene>
<dbReference type="InterPro" id="IPR001915">
    <property type="entry name" value="Peptidase_M48"/>
</dbReference>
<evidence type="ECO:0000256" key="10">
    <source>
        <dbReference type="RuleBase" id="RU003983"/>
    </source>
</evidence>
<evidence type="ECO:0000313" key="13">
    <source>
        <dbReference type="EMBL" id="AOT60369.1"/>
    </source>
</evidence>
<dbReference type="PANTHER" id="PTHR43221">
    <property type="entry name" value="PROTEASE HTPX"/>
    <property type="match status" value="1"/>
</dbReference>